<protein>
    <submittedName>
        <fullName evidence="1">Protein RCC1</fullName>
    </submittedName>
</protein>
<dbReference type="Gene3D" id="2.130.10.30">
    <property type="entry name" value="Regulator of chromosome condensation 1/beta-lactamase-inhibitor protein II"/>
    <property type="match status" value="1"/>
</dbReference>
<sequence length="124" mass="14158">MENHREIFFLMIGNYVETIQYLHSVGNGSRLGIIYITFDDEAFGVGYNGDFNLLCGRGDNFLKKIIQKPEKIPELSGKGIWRIHIGDHRGLALGEHGILYGWGLPYHKIRSTYDVSSIQFPQIM</sequence>
<evidence type="ECO:0000313" key="1">
    <source>
        <dbReference type="EMBL" id="JAG42177.1"/>
    </source>
</evidence>
<accession>A0A0A9ZAA8</accession>
<proteinExistence type="predicted"/>
<dbReference type="EMBL" id="GBHO01001427">
    <property type="protein sequence ID" value="JAG42177.1"/>
    <property type="molecule type" value="Transcribed_RNA"/>
</dbReference>
<dbReference type="AlphaFoldDB" id="A0A0A9ZAA8"/>
<name>A0A0A9ZAA8_LYGHE</name>
<dbReference type="SUPFAM" id="SSF50985">
    <property type="entry name" value="RCC1/BLIP-II"/>
    <property type="match status" value="1"/>
</dbReference>
<dbReference type="InterPro" id="IPR009091">
    <property type="entry name" value="RCC1/BLIP-II"/>
</dbReference>
<gene>
    <name evidence="1" type="primary">RCC1_0</name>
    <name evidence="1" type="ORF">CM83_104235</name>
</gene>
<reference evidence="1" key="1">
    <citation type="journal article" date="2014" name="PLoS ONE">
        <title>Transcriptome-Based Identification of ABC Transporters in the Western Tarnished Plant Bug Lygus hesperus.</title>
        <authorList>
            <person name="Hull J.J."/>
            <person name="Chaney K."/>
            <person name="Geib S.M."/>
            <person name="Fabrick J.A."/>
            <person name="Brent C.S."/>
            <person name="Walsh D."/>
            <person name="Lavine L.C."/>
        </authorList>
    </citation>
    <scope>NUCLEOTIDE SEQUENCE</scope>
</reference>
<reference evidence="1" key="2">
    <citation type="submission" date="2014-07" db="EMBL/GenBank/DDBJ databases">
        <authorList>
            <person name="Hull J."/>
        </authorList>
    </citation>
    <scope>NUCLEOTIDE SEQUENCE</scope>
</reference>
<feature type="non-terminal residue" evidence="1">
    <location>
        <position position="124"/>
    </location>
</feature>
<organism evidence="1">
    <name type="scientific">Lygus hesperus</name>
    <name type="common">Western plant bug</name>
    <dbReference type="NCBI Taxonomy" id="30085"/>
    <lineage>
        <taxon>Eukaryota</taxon>
        <taxon>Metazoa</taxon>
        <taxon>Ecdysozoa</taxon>
        <taxon>Arthropoda</taxon>
        <taxon>Hexapoda</taxon>
        <taxon>Insecta</taxon>
        <taxon>Pterygota</taxon>
        <taxon>Neoptera</taxon>
        <taxon>Paraneoptera</taxon>
        <taxon>Hemiptera</taxon>
        <taxon>Heteroptera</taxon>
        <taxon>Panheteroptera</taxon>
        <taxon>Cimicomorpha</taxon>
        <taxon>Miridae</taxon>
        <taxon>Mirini</taxon>
        <taxon>Lygus</taxon>
    </lineage>
</organism>